<dbReference type="GO" id="GO:0016616">
    <property type="term" value="F:oxidoreductase activity, acting on the CH-OH group of donors, NAD or NADP as acceptor"/>
    <property type="evidence" value="ECO:0007669"/>
    <property type="project" value="TreeGrafter"/>
</dbReference>
<dbReference type="AlphaFoldDB" id="A0A9D2IIW1"/>
<evidence type="ECO:0000313" key="4">
    <source>
        <dbReference type="Proteomes" id="UP000824025"/>
    </source>
</evidence>
<protein>
    <submittedName>
        <fullName evidence="3">SDR family oxidoreductase</fullName>
    </submittedName>
</protein>
<dbReference type="InterPro" id="IPR036291">
    <property type="entry name" value="NAD(P)-bd_dom_sf"/>
</dbReference>
<dbReference type="FunFam" id="3.40.50.720:FF:000173">
    <property type="entry name" value="3-oxoacyl-[acyl-carrier protein] reductase"/>
    <property type="match status" value="1"/>
</dbReference>
<dbReference type="InterPro" id="IPR002347">
    <property type="entry name" value="SDR_fam"/>
</dbReference>
<reference evidence="3" key="2">
    <citation type="submission" date="2021-04" db="EMBL/GenBank/DDBJ databases">
        <authorList>
            <person name="Gilroy R."/>
        </authorList>
    </citation>
    <scope>NUCLEOTIDE SEQUENCE</scope>
    <source>
        <strain evidence="3">CHK192-19661</strain>
    </source>
</reference>
<dbReference type="PRINTS" id="PR00080">
    <property type="entry name" value="SDRFAMILY"/>
</dbReference>
<proteinExistence type="inferred from homology"/>
<accession>A0A9D2IIW1</accession>
<dbReference type="SUPFAM" id="SSF51735">
    <property type="entry name" value="NAD(P)-binding Rossmann-fold domains"/>
    <property type="match status" value="1"/>
</dbReference>
<evidence type="ECO:0000313" key="3">
    <source>
        <dbReference type="EMBL" id="HIZ10003.1"/>
    </source>
</evidence>
<keyword evidence="2" id="KW-0560">Oxidoreductase</keyword>
<evidence type="ECO:0000256" key="2">
    <source>
        <dbReference type="ARBA" id="ARBA00023002"/>
    </source>
</evidence>
<reference evidence="3" key="1">
    <citation type="journal article" date="2021" name="PeerJ">
        <title>Extensive microbial diversity within the chicken gut microbiome revealed by metagenomics and culture.</title>
        <authorList>
            <person name="Gilroy R."/>
            <person name="Ravi A."/>
            <person name="Getino M."/>
            <person name="Pursley I."/>
            <person name="Horton D.L."/>
            <person name="Alikhan N.F."/>
            <person name="Baker D."/>
            <person name="Gharbi K."/>
            <person name="Hall N."/>
            <person name="Watson M."/>
            <person name="Adriaenssens E.M."/>
            <person name="Foster-Nyarko E."/>
            <person name="Jarju S."/>
            <person name="Secka A."/>
            <person name="Antonio M."/>
            <person name="Oren A."/>
            <person name="Chaudhuri R.R."/>
            <person name="La Ragione R."/>
            <person name="Hildebrand F."/>
            <person name="Pallen M.J."/>
        </authorList>
    </citation>
    <scope>NUCLEOTIDE SEQUENCE</scope>
    <source>
        <strain evidence="3">CHK192-19661</strain>
    </source>
</reference>
<dbReference type="PANTHER" id="PTHR42760">
    <property type="entry name" value="SHORT-CHAIN DEHYDROGENASES/REDUCTASES FAMILY MEMBER"/>
    <property type="match status" value="1"/>
</dbReference>
<dbReference type="Proteomes" id="UP000824025">
    <property type="component" value="Unassembled WGS sequence"/>
</dbReference>
<evidence type="ECO:0000256" key="1">
    <source>
        <dbReference type="ARBA" id="ARBA00006484"/>
    </source>
</evidence>
<dbReference type="Pfam" id="PF13561">
    <property type="entry name" value="adh_short_C2"/>
    <property type="match status" value="1"/>
</dbReference>
<gene>
    <name evidence="3" type="ORF">H9726_05905</name>
</gene>
<sequence length="236" mass="24397">MALALVTGGSRGIGRAVCLALAERGYDVAFCYASDDAAAEQTARLIETRGAGALAFRCDVSDEAAVKQMFSSLPGLRLLVNNAGIALYGEISRTSYAAWQRVMAVNAGGVFLCTRAAEEKFVRAGGGCIVNVSSVWGEAGASCEAAYAASKAAVIGFTKASAKELAPAGIRVNCVSCGFIDTEMNARLTPEERADFLRGVPLGRAASPEEAAAAVLFLADSPYITGEVLRLDGGLL</sequence>
<dbReference type="EMBL" id="DXCF01000031">
    <property type="protein sequence ID" value="HIZ10003.1"/>
    <property type="molecule type" value="Genomic_DNA"/>
</dbReference>
<dbReference type="Gene3D" id="3.40.50.720">
    <property type="entry name" value="NAD(P)-binding Rossmann-like Domain"/>
    <property type="match status" value="1"/>
</dbReference>
<name>A0A9D2IIW1_9FIRM</name>
<comment type="similarity">
    <text evidence="1">Belongs to the short-chain dehydrogenases/reductases (SDR) family.</text>
</comment>
<dbReference type="PRINTS" id="PR00081">
    <property type="entry name" value="GDHRDH"/>
</dbReference>
<organism evidence="3 4">
    <name type="scientific">Candidatus Borkfalkia avicola</name>
    <dbReference type="NCBI Taxonomy" id="2838503"/>
    <lineage>
        <taxon>Bacteria</taxon>
        <taxon>Bacillati</taxon>
        <taxon>Bacillota</taxon>
        <taxon>Clostridia</taxon>
        <taxon>Christensenellales</taxon>
        <taxon>Christensenellaceae</taxon>
        <taxon>Candidatus Borkfalkia</taxon>
    </lineage>
</organism>
<comment type="caution">
    <text evidence="3">The sequence shown here is derived from an EMBL/GenBank/DDBJ whole genome shotgun (WGS) entry which is preliminary data.</text>
</comment>